<dbReference type="GO" id="GO:0003677">
    <property type="term" value="F:DNA binding"/>
    <property type="evidence" value="ECO:0007669"/>
    <property type="project" value="UniProtKB-KW"/>
</dbReference>
<feature type="domain" description="HTH cro/C1-type" evidence="2">
    <location>
        <begin position="35"/>
        <end position="90"/>
    </location>
</feature>
<dbReference type="InterPro" id="IPR010982">
    <property type="entry name" value="Lambda_DNA-bd_dom_sf"/>
</dbReference>
<dbReference type="OrthoDB" id="9812960at2"/>
<proteinExistence type="predicted"/>
<dbReference type="Proteomes" id="UP000282529">
    <property type="component" value="Unassembled WGS sequence"/>
</dbReference>
<sequence length="243" mass="28713">MQPLFYFLFLLCLQLCLYYIKRWLQLNNVEFGKYLRDKRKERKLTIRQLDTYSGVSHSYISQVERGNRGVPSPDILQKLSKPLGVDYDELMVRAGYIEDVKDKFPKDLQPIVDDTFIDLVNDMVEETFKYEDFNEEDRNKLGLTTKKSFEDYINSLNLFEKIEMLKEFMGDNDDVIKTNKQFFDFLNAFSGDAKVSIDLSDENLINEVELYYDGMKLTKEEKIEFFAIARGVISARRELKEKN</sequence>
<organism evidence="3 4">
    <name type="scientific">Paenibacillus rhizophilus</name>
    <dbReference type="NCBI Taxonomy" id="1850366"/>
    <lineage>
        <taxon>Bacteria</taxon>
        <taxon>Bacillati</taxon>
        <taxon>Bacillota</taxon>
        <taxon>Bacilli</taxon>
        <taxon>Bacillales</taxon>
        <taxon>Paenibacillaceae</taxon>
        <taxon>Paenibacillus</taxon>
    </lineage>
</organism>
<dbReference type="SMART" id="SM00530">
    <property type="entry name" value="HTH_XRE"/>
    <property type="match status" value="1"/>
</dbReference>
<evidence type="ECO:0000256" key="1">
    <source>
        <dbReference type="ARBA" id="ARBA00023125"/>
    </source>
</evidence>
<dbReference type="SUPFAM" id="SSF47413">
    <property type="entry name" value="lambda repressor-like DNA-binding domains"/>
    <property type="match status" value="1"/>
</dbReference>
<dbReference type="GO" id="GO:0005829">
    <property type="term" value="C:cytosol"/>
    <property type="evidence" value="ECO:0007669"/>
    <property type="project" value="TreeGrafter"/>
</dbReference>
<dbReference type="PROSITE" id="PS50943">
    <property type="entry name" value="HTH_CROC1"/>
    <property type="match status" value="1"/>
</dbReference>
<dbReference type="GO" id="GO:0003700">
    <property type="term" value="F:DNA-binding transcription factor activity"/>
    <property type="evidence" value="ECO:0007669"/>
    <property type="project" value="TreeGrafter"/>
</dbReference>
<dbReference type="CDD" id="cd00093">
    <property type="entry name" value="HTH_XRE"/>
    <property type="match status" value="1"/>
</dbReference>
<dbReference type="PANTHER" id="PTHR46797">
    <property type="entry name" value="HTH-TYPE TRANSCRIPTIONAL REGULATOR"/>
    <property type="match status" value="1"/>
</dbReference>
<dbReference type="PANTHER" id="PTHR46797:SF1">
    <property type="entry name" value="METHYLPHOSPHONATE SYNTHASE"/>
    <property type="match status" value="1"/>
</dbReference>
<name>A0A3N9P2F0_9BACL</name>
<dbReference type="InterPro" id="IPR050807">
    <property type="entry name" value="TransReg_Diox_bact_type"/>
</dbReference>
<evidence type="ECO:0000313" key="4">
    <source>
        <dbReference type="Proteomes" id="UP000282529"/>
    </source>
</evidence>
<dbReference type="AlphaFoldDB" id="A0A3N9P2F0"/>
<evidence type="ECO:0000313" key="3">
    <source>
        <dbReference type="EMBL" id="RQW10383.1"/>
    </source>
</evidence>
<reference evidence="3 4" key="1">
    <citation type="submission" date="2018-11" db="EMBL/GenBank/DDBJ databases">
        <title>Genome sequence of strain 7197.</title>
        <authorList>
            <person name="Gao J."/>
            <person name="Sun J."/>
        </authorList>
    </citation>
    <scope>NUCLEOTIDE SEQUENCE [LARGE SCALE GENOMIC DNA]</scope>
    <source>
        <strain evidence="3 4">7197</strain>
    </source>
</reference>
<protein>
    <submittedName>
        <fullName evidence="3">XRE family transcriptional regulator</fullName>
    </submittedName>
</protein>
<dbReference type="EMBL" id="RQPI01000009">
    <property type="protein sequence ID" value="RQW10383.1"/>
    <property type="molecule type" value="Genomic_DNA"/>
</dbReference>
<gene>
    <name evidence="3" type="ORF">EH198_16330</name>
</gene>
<dbReference type="Pfam" id="PF01381">
    <property type="entry name" value="HTH_3"/>
    <property type="match status" value="1"/>
</dbReference>
<keyword evidence="1" id="KW-0238">DNA-binding</keyword>
<evidence type="ECO:0000259" key="2">
    <source>
        <dbReference type="PROSITE" id="PS50943"/>
    </source>
</evidence>
<dbReference type="InterPro" id="IPR001387">
    <property type="entry name" value="Cro/C1-type_HTH"/>
</dbReference>
<accession>A0A3N9P2F0</accession>
<dbReference type="Gene3D" id="1.10.260.40">
    <property type="entry name" value="lambda repressor-like DNA-binding domains"/>
    <property type="match status" value="1"/>
</dbReference>
<keyword evidence="4" id="KW-1185">Reference proteome</keyword>
<comment type="caution">
    <text evidence="3">The sequence shown here is derived from an EMBL/GenBank/DDBJ whole genome shotgun (WGS) entry which is preliminary data.</text>
</comment>